<gene>
    <name evidence="1" type="ORF">GGD88_003554</name>
</gene>
<comment type="caution">
    <text evidence="1">The sequence shown here is derived from an EMBL/GenBank/DDBJ whole genome shotgun (WGS) entry which is preliminary data.</text>
</comment>
<name>A0A7W6S2Y8_9PROT</name>
<dbReference type="InterPro" id="IPR056912">
    <property type="entry name" value="Phage_JBD30_tail_term-like"/>
</dbReference>
<dbReference type="AlphaFoldDB" id="A0A7W6S2Y8"/>
<reference evidence="1 2" key="1">
    <citation type="submission" date="2020-08" db="EMBL/GenBank/DDBJ databases">
        <title>Genome sequencing of Purple Non-Sulfur Bacteria from various extreme environments.</title>
        <authorList>
            <person name="Mayer M."/>
        </authorList>
    </citation>
    <scope>NUCLEOTIDE SEQUENCE [LARGE SCALE GENOMIC DNA]</scope>
    <source>
        <strain evidence="1 2">JA135</strain>
    </source>
</reference>
<evidence type="ECO:0000313" key="2">
    <source>
        <dbReference type="Proteomes" id="UP000555728"/>
    </source>
</evidence>
<accession>A0A7W6S2Y8</accession>
<proteinExistence type="predicted"/>
<dbReference type="RefSeq" id="WP_184437896.1">
    <property type="nucleotide sequence ID" value="NZ_JACIGI010000052.1"/>
</dbReference>
<evidence type="ECO:0008006" key="3">
    <source>
        <dbReference type="Google" id="ProtNLM"/>
    </source>
</evidence>
<organism evidence="1 2">
    <name type="scientific">Roseospira goensis</name>
    <dbReference type="NCBI Taxonomy" id="391922"/>
    <lineage>
        <taxon>Bacteria</taxon>
        <taxon>Pseudomonadati</taxon>
        <taxon>Pseudomonadota</taxon>
        <taxon>Alphaproteobacteria</taxon>
        <taxon>Rhodospirillales</taxon>
        <taxon>Rhodospirillaceae</taxon>
        <taxon>Roseospira</taxon>
    </lineage>
</organism>
<dbReference type="Pfam" id="PF23840">
    <property type="entry name" value="Phage_tail_terminator"/>
    <property type="match status" value="1"/>
</dbReference>
<protein>
    <recommendedName>
        <fullName evidence="3">DUF3168 domain-containing protein</fullName>
    </recommendedName>
</protein>
<keyword evidence="2" id="KW-1185">Reference proteome</keyword>
<evidence type="ECO:0000313" key="1">
    <source>
        <dbReference type="EMBL" id="MBB4287797.1"/>
    </source>
</evidence>
<dbReference type="Proteomes" id="UP000555728">
    <property type="component" value="Unassembled WGS sequence"/>
</dbReference>
<dbReference type="EMBL" id="JACIGI010000052">
    <property type="protein sequence ID" value="MBB4287797.1"/>
    <property type="molecule type" value="Genomic_DNA"/>
</dbReference>
<sequence length="146" mass="15158">MIGAALVDPVIALVWAAAPDLAAVETANDLAALIAARRLPARVPAAFVLPTAEAADQAARTVHRSIISTVLTVVLVTSESRRGPDDRPLDALGAAVIAALDGAVPAEGWRALGYRGADQQVRAASSDREGGVFLTVHFETTTQRRA</sequence>